<evidence type="ECO:0000256" key="3">
    <source>
        <dbReference type="ARBA" id="ARBA00022475"/>
    </source>
</evidence>
<dbReference type="RefSeq" id="WP_052783405.1">
    <property type="nucleotide sequence ID" value="NZ_CP017873.1"/>
</dbReference>
<protein>
    <submittedName>
        <fullName evidence="7">MATE family efflux transporter</fullName>
    </submittedName>
</protein>
<evidence type="ECO:0000256" key="1">
    <source>
        <dbReference type="ARBA" id="ARBA00004651"/>
    </source>
</evidence>
<organism evidence="7 8">
    <name type="scientific">Campylobacter coli</name>
    <dbReference type="NCBI Taxonomy" id="195"/>
    <lineage>
        <taxon>Bacteria</taxon>
        <taxon>Pseudomonadati</taxon>
        <taxon>Campylobacterota</taxon>
        <taxon>Epsilonproteobacteria</taxon>
        <taxon>Campylobacterales</taxon>
        <taxon>Campylobacteraceae</taxon>
        <taxon>Campylobacter</taxon>
    </lineage>
</organism>
<keyword evidence="4" id="KW-0812">Transmembrane</keyword>
<evidence type="ECO:0000256" key="5">
    <source>
        <dbReference type="ARBA" id="ARBA00022989"/>
    </source>
</evidence>
<reference evidence="7 8" key="1">
    <citation type="submission" date="2018-07" db="EMBL/GenBank/DDBJ databases">
        <authorList>
            <consortium name="NARMS: The National Antimicrobial Resistance Monitoring System"/>
        </authorList>
    </citation>
    <scope>NUCLEOTIDE SEQUENCE [LARGE SCALE GENOMIC DNA]</scope>
    <source>
        <strain evidence="7 8">CVM N17C548</strain>
    </source>
</reference>
<dbReference type="Pfam" id="PF01554">
    <property type="entry name" value="MatE"/>
    <property type="match status" value="2"/>
</dbReference>
<dbReference type="InterPro" id="IPR002528">
    <property type="entry name" value="MATE_fam"/>
</dbReference>
<dbReference type="PIRSF" id="PIRSF006603">
    <property type="entry name" value="DinF"/>
    <property type="match status" value="1"/>
</dbReference>
<dbReference type="GO" id="GO:0005886">
    <property type="term" value="C:plasma membrane"/>
    <property type="evidence" value="ECO:0007669"/>
    <property type="project" value="UniProtKB-SubCell"/>
</dbReference>
<name>A0A3Z9F869_CAMCO</name>
<gene>
    <name evidence="7" type="ORF">DSX26_02720</name>
</gene>
<keyword evidence="6" id="KW-0472">Membrane</keyword>
<comment type="caution">
    <text evidence="7">The sequence shown here is derived from an EMBL/GenBank/DDBJ whole genome shotgun (WGS) entry which is preliminary data.</text>
</comment>
<comment type="subcellular location">
    <subcellularLocation>
        <location evidence="1">Cell membrane</location>
        <topology evidence="1">Multi-pass membrane protein</topology>
    </subcellularLocation>
</comment>
<dbReference type="GO" id="GO:0042910">
    <property type="term" value="F:xenobiotic transmembrane transporter activity"/>
    <property type="evidence" value="ECO:0007669"/>
    <property type="project" value="InterPro"/>
</dbReference>
<keyword evidence="5" id="KW-1133">Transmembrane helix</keyword>
<dbReference type="PANTHER" id="PTHR43823:SF3">
    <property type="entry name" value="MULTIDRUG EXPORT PROTEIN MEPA"/>
    <property type="match status" value="1"/>
</dbReference>
<dbReference type="InterPro" id="IPR048279">
    <property type="entry name" value="MdtK-like"/>
</dbReference>
<dbReference type="AlphaFoldDB" id="A0A3Z9F869"/>
<dbReference type="EMBL" id="AACQHW010000002">
    <property type="protein sequence ID" value="EAL6850382.1"/>
    <property type="molecule type" value="Genomic_DNA"/>
</dbReference>
<keyword evidence="3" id="KW-1003">Cell membrane</keyword>
<keyword evidence="2" id="KW-0813">Transport</keyword>
<accession>A0A3Z9F869</accession>
<sequence length="443" mass="49149">MSNIFSALSPFRLFVKCAVPNVISMAFISFYYIVDGIFVGKYLGNDALAALALIIPFIMISFALADMIAIGSAVQISMHLGLGKKHLARKIFSSSMLIIFLISCLVGILEYLLSPVLIDFLDVNEDIKSMAKECMLVFALFAPFTMCSFALDNYLRICGKTTYSMTMNVIIALSNIVLDYIFIVVLGWGLFSAALATCLGLMLGGIFGIFPFLFQNLELKFSSLYMNMKIFKNIVYNGSSEFFGNISGSLYGIFANLVLLKISGTQAVAAFSIVSYIDNFIIMLIIAMGDAMQPALSYNYAKKDFSRIKDILKVMFFAGAILSLLSVAMIFVLGKDLVGLFTQENDQEFIIFAYMALMLFSFNYLFAWFNVLSGSFLTASNKASFSLILSLSQNLFIPLCFLLILSSIMGLKGVWLSPFFAEFCVLVLACIFVRKVFKKLSFL</sequence>
<dbReference type="Proteomes" id="UP000352088">
    <property type="component" value="Unassembled WGS sequence"/>
</dbReference>
<evidence type="ECO:0000256" key="2">
    <source>
        <dbReference type="ARBA" id="ARBA00022448"/>
    </source>
</evidence>
<evidence type="ECO:0000256" key="4">
    <source>
        <dbReference type="ARBA" id="ARBA00022692"/>
    </source>
</evidence>
<evidence type="ECO:0000313" key="7">
    <source>
        <dbReference type="EMBL" id="EAL6850382.1"/>
    </source>
</evidence>
<proteinExistence type="predicted"/>
<evidence type="ECO:0000256" key="6">
    <source>
        <dbReference type="ARBA" id="ARBA00023136"/>
    </source>
</evidence>
<dbReference type="InterPro" id="IPR051327">
    <property type="entry name" value="MATE_MepA_subfamily"/>
</dbReference>
<dbReference type="PANTHER" id="PTHR43823">
    <property type="entry name" value="SPORULATION PROTEIN YKVU"/>
    <property type="match status" value="1"/>
</dbReference>
<evidence type="ECO:0000313" key="8">
    <source>
        <dbReference type="Proteomes" id="UP000352088"/>
    </source>
</evidence>
<dbReference type="GO" id="GO:0015297">
    <property type="term" value="F:antiporter activity"/>
    <property type="evidence" value="ECO:0007669"/>
    <property type="project" value="InterPro"/>
</dbReference>